<accession>A0A0C2IRP4</accession>
<evidence type="ECO:0000256" key="4">
    <source>
        <dbReference type="ARBA" id="ARBA00022741"/>
    </source>
</evidence>
<dbReference type="Pfam" id="PF08701">
    <property type="entry name" value="GN3L_Grn1"/>
    <property type="match status" value="1"/>
</dbReference>
<feature type="compositionally biased region" description="Acidic residues" evidence="8">
    <location>
        <begin position="157"/>
        <end position="182"/>
    </location>
</feature>
<dbReference type="SUPFAM" id="SSF52540">
    <property type="entry name" value="P-loop containing nucleoside triphosphate hydrolases"/>
    <property type="match status" value="1"/>
</dbReference>
<dbReference type="Proteomes" id="UP000031575">
    <property type="component" value="Unassembled WGS sequence"/>
</dbReference>
<reference evidence="10 11" key="1">
    <citation type="journal article" date="2014" name="BMC Genomics">
        <title>Comparative genomics of the major fungal agents of human and animal Sporotrichosis: Sporothrix schenckii and Sporothrix brasiliensis.</title>
        <authorList>
            <person name="Teixeira M.M."/>
            <person name="de Almeida L.G."/>
            <person name="Kubitschek-Barreira P."/>
            <person name="Alves F.L."/>
            <person name="Kioshima E.S."/>
            <person name="Abadio A.K."/>
            <person name="Fernandes L."/>
            <person name="Derengowski L.S."/>
            <person name="Ferreira K.S."/>
            <person name="Souza R.C."/>
            <person name="Ruiz J.C."/>
            <person name="de Andrade N.C."/>
            <person name="Paes H.C."/>
            <person name="Nicola A.M."/>
            <person name="Albuquerque P."/>
            <person name="Gerber A.L."/>
            <person name="Martins V.P."/>
            <person name="Peconick L.D."/>
            <person name="Neto A.V."/>
            <person name="Chaucanez C.B."/>
            <person name="Silva P.A."/>
            <person name="Cunha O.L."/>
            <person name="de Oliveira F.F."/>
            <person name="dos Santos T.C."/>
            <person name="Barros A.L."/>
            <person name="Soares M.A."/>
            <person name="de Oliveira L.M."/>
            <person name="Marini M.M."/>
            <person name="Villalobos-Duno H."/>
            <person name="Cunha M.M."/>
            <person name="de Hoog S."/>
            <person name="da Silveira J.F."/>
            <person name="Henrissat B."/>
            <person name="Nino-Vega G.A."/>
            <person name="Cisalpino P.S."/>
            <person name="Mora-Montes H.M."/>
            <person name="Almeida S.R."/>
            <person name="Stajich J.E."/>
            <person name="Lopes-Bezerra L.M."/>
            <person name="Vasconcelos A.T."/>
            <person name="Felipe M.S."/>
        </authorList>
    </citation>
    <scope>NUCLEOTIDE SEQUENCE [LARGE SCALE GENOMIC DNA]</scope>
    <source>
        <strain evidence="10 11">5110</strain>
    </source>
</reference>
<dbReference type="FunFam" id="1.10.1580.10:FF:000006">
    <property type="entry name" value="Nuclear GTP-binding protein NUG1"/>
    <property type="match status" value="1"/>
</dbReference>
<feature type="region of interest" description="Disordered" evidence="8">
    <location>
        <begin position="78"/>
        <end position="133"/>
    </location>
</feature>
<dbReference type="PANTHER" id="PTHR11089:SF30">
    <property type="entry name" value="GUANINE NUCLEOTIDE-BINDING PROTEIN-LIKE 3 HOMOLOG"/>
    <property type="match status" value="1"/>
</dbReference>
<dbReference type="InterPro" id="IPR014813">
    <property type="entry name" value="Gnl3_N_dom"/>
</dbReference>
<dbReference type="InterPro" id="IPR006073">
    <property type="entry name" value="GTP-bd"/>
</dbReference>
<feature type="compositionally biased region" description="Acidic residues" evidence="8">
    <location>
        <begin position="97"/>
        <end position="130"/>
    </location>
</feature>
<dbReference type="VEuPathDB" id="FungiDB:SPBR_04827"/>
<evidence type="ECO:0000256" key="6">
    <source>
        <dbReference type="ARBA" id="ARBA00023134"/>
    </source>
</evidence>
<evidence type="ECO:0000256" key="8">
    <source>
        <dbReference type="SAM" id="MobiDB-lite"/>
    </source>
</evidence>
<evidence type="ECO:0000256" key="5">
    <source>
        <dbReference type="ARBA" id="ARBA00022927"/>
    </source>
</evidence>
<sequence length="605" mass="65326">MAGTINKPKKPKSKRQPVRLRHKIEKAAAAKQKKDRKLAKKNPEWRSKLKKDPGIPNLFPYKEKLLHQIEETRLRKLEETKRRRELAKAARTGNTADDNEDEMVDDDVEGDENDDEDDGDMDVEDDEPVDESNPMAALLASARAAARKYKNKRREDPDYEEGDSMDDGEDFGDEDDEDEDDFSNGHVIEVPGGATSRKAYDKVFKSVVEQADVVLYVLDARDPEGTRSRDVERAVLAAAGGEAGKRLILILNKVDLVPPPVLHAWLTHLRGSFPTLPLRASSPAPNAHTFNHRDISVQSTSSALFRALKSFAANRNLKRSISVGVIGYPNVGKSSVINALLSRLSGNNRTQRMACPAGAEAGVTTAIRTVKIDNHLMLLDSPGIVFPSSSTTAGSGFGSAVSSNDAPKNAADVQANLILLNAVPPKMIEDPIPAVTLLIKRLSEATSLPSVSTPIPDARLKKLTDVYDLPPLMASRDTGDVTTDFLVQVARKRGRLGKGGVPNLHAAAMTVITDWRDGRIQGWVDPPKHSVAAAATATATAPAASQLDADMAGSTVPAAKPVSAASGDQKTIVTAWAKEFKLDGLWGDDSNDTTPNSADVDVMQA</sequence>
<dbReference type="GO" id="GO:0005730">
    <property type="term" value="C:nucleolus"/>
    <property type="evidence" value="ECO:0007669"/>
    <property type="project" value="EnsemblFungi"/>
</dbReference>
<dbReference type="GO" id="GO:0030687">
    <property type="term" value="C:preribosome, large subunit precursor"/>
    <property type="evidence" value="ECO:0007669"/>
    <property type="project" value="EnsemblFungi"/>
</dbReference>
<keyword evidence="11" id="KW-1185">Reference proteome</keyword>
<comment type="subcellular location">
    <subcellularLocation>
        <location evidence="1">Nucleus</location>
    </subcellularLocation>
</comment>
<dbReference type="RefSeq" id="XP_040615657.1">
    <property type="nucleotide sequence ID" value="XM_040763104.1"/>
</dbReference>
<dbReference type="PANTHER" id="PTHR11089">
    <property type="entry name" value="GTP-BINDING PROTEIN-RELATED"/>
    <property type="match status" value="1"/>
</dbReference>
<dbReference type="CDD" id="cd04178">
    <property type="entry name" value="Nucleostemin_like"/>
    <property type="match status" value="1"/>
</dbReference>
<dbReference type="GeneID" id="63678025"/>
<organism evidence="10 11">
    <name type="scientific">Sporothrix brasiliensis 5110</name>
    <dbReference type="NCBI Taxonomy" id="1398154"/>
    <lineage>
        <taxon>Eukaryota</taxon>
        <taxon>Fungi</taxon>
        <taxon>Dikarya</taxon>
        <taxon>Ascomycota</taxon>
        <taxon>Pezizomycotina</taxon>
        <taxon>Sordariomycetes</taxon>
        <taxon>Sordariomycetidae</taxon>
        <taxon>Ophiostomatales</taxon>
        <taxon>Ophiostomataceae</taxon>
        <taxon>Sporothrix</taxon>
    </lineage>
</organism>
<dbReference type="HOGENOM" id="CLU_011106_5_5_1"/>
<keyword evidence="2" id="KW-0813">Transport</keyword>
<keyword evidence="6" id="KW-0342">GTP-binding</keyword>
<gene>
    <name evidence="10" type="ORF">SPBR_04827</name>
</gene>
<dbReference type="OrthoDB" id="10266128at2759"/>
<dbReference type="FunFam" id="3.40.50.300:FF:000844">
    <property type="entry name" value="Nuclear GTP-binding protein NUG1"/>
    <property type="match status" value="1"/>
</dbReference>
<feature type="compositionally biased region" description="Basic and acidic residues" evidence="8">
    <location>
        <begin position="78"/>
        <end position="88"/>
    </location>
</feature>
<feature type="compositionally biased region" description="Basic and acidic residues" evidence="8">
    <location>
        <begin position="41"/>
        <end position="53"/>
    </location>
</feature>
<dbReference type="EMBL" id="AWTV01000010">
    <property type="protein sequence ID" value="KIH87647.1"/>
    <property type="molecule type" value="Genomic_DNA"/>
</dbReference>
<dbReference type="GO" id="GO:0003723">
    <property type="term" value="F:RNA binding"/>
    <property type="evidence" value="ECO:0007669"/>
    <property type="project" value="EnsemblFungi"/>
</dbReference>
<dbReference type="PRINTS" id="PR00326">
    <property type="entry name" value="GTP1OBG"/>
</dbReference>
<protein>
    <submittedName>
        <fullName evidence="10">Nuclear GTP-binding protein</fullName>
    </submittedName>
</protein>
<feature type="domain" description="CP-type G" evidence="9">
    <location>
        <begin position="200"/>
        <end position="387"/>
    </location>
</feature>
<dbReference type="InterPro" id="IPR050755">
    <property type="entry name" value="TRAFAC_YlqF/YawG_RiboMat"/>
</dbReference>
<evidence type="ECO:0000259" key="9">
    <source>
        <dbReference type="PROSITE" id="PS51721"/>
    </source>
</evidence>
<dbReference type="Pfam" id="PF01926">
    <property type="entry name" value="MMR_HSR1"/>
    <property type="match status" value="1"/>
</dbReference>
<keyword evidence="5" id="KW-0653">Protein transport</keyword>
<proteinExistence type="predicted"/>
<comment type="caution">
    <text evidence="10">The sequence shown here is derived from an EMBL/GenBank/DDBJ whole genome shotgun (WGS) entry which is preliminary data.</text>
</comment>
<dbReference type="GO" id="GO:0000055">
    <property type="term" value="P:ribosomal large subunit export from nucleus"/>
    <property type="evidence" value="ECO:0007669"/>
    <property type="project" value="EnsemblFungi"/>
</dbReference>
<keyword evidence="3" id="KW-0690">Ribosome biogenesis</keyword>
<dbReference type="Gene3D" id="1.10.1580.10">
    <property type="match status" value="1"/>
</dbReference>
<evidence type="ECO:0000256" key="3">
    <source>
        <dbReference type="ARBA" id="ARBA00022517"/>
    </source>
</evidence>
<dbReference type="GO" id="GO:0015031">
    <property type="term" value="P:protein transport"/>
    <property type="evidence" value="ECO:0007669"/>
    <property type="project" value="UniProtKB-KW"/>
</dbReference>
<dbReference type="InterPro" id="IPR023179">
    <property type="entry name" value="GTP-bd_ortho_bundle_sf"/>
</dbReference>
<feature type="region of interest" description="Disordered" evidence="8">
    <location>
        <begin position="148"/>
        <end position="191"/>
    </location>
</feature>
<dbReference type="InterPro" id="IPR030378">
    <property type="entry name" value="G_CP_dom"/>
</dbReference>
<evidence type="ECO:0000256" key="7">
    <source>
        <dbReference type="ARBA" id="ARBA00023242"/>
    </source>
</evidence>
<evidence type="ECO:0000313" key="10">
    <source>
        <dbReference type="EMBL" id="KIH87647.1"/>
    </source>
</evidence>
<dbReference type="GO" id="GO:0000463">
    <property type="term" value="P:maturation of LSU-rRNA from tricistronic rRNA transcript (SSU-rRNA, 5.8S rRNA, LSU-rRNA)"/>
    <property type="evidence" value="ECO:0007669"/>
    <property type="project" value="EnsemblFungi"/>
</dbReference>
<evidence type="ECO:0000256" key="2">
    <source>
        <dbReference type="ARBA" id="ARBA00022448"/>
    </source>
</evidence>
<keyword evidence="7" id="KW-0539">Nucleus</keyword>
<keyword evidence="4" id="KW-0547">Nucleotide-binding</keyword>
<dbReference type="Gene3D" id="3.40.50.300">
    <property type="entry name" value="P-loop containing nucleotide triphosphate hydrolases"/>
    <property type="match status" value="1"/>
</dbReference>
<dbReference type="GO" id="GO:0005525">
    <property type="term" value="F:GTP binding"/>
    <property type="evidence" value="ECO:0007669"/>
    <property type="project" value="UniProtKB-KW"/>
</dbReference>
<evidence type="ECO:0000256" key="1">
    <source>
        <dbReference type="ARBA" id="ARBA00004123"/>
    </source>
</evidence>
<feature type="compositionally biased region" description="Basic residues" evidence="8">
    <location>
        <begin position="31"/>
        <end position="40"/>
    </location>
</feature>
<name>A0A0C2IRP4_9PEZI</name>
<dbReference type="AlphaFoldDB" id="A0A0C2IRP4"/>
<feature type="region of interest" description="Disordered" evidence="8">
    <location>
        <begin position="584"/>
        <end position="605"/>
    </location>
</feature>
<evidence type="ECO:0000313" key="11">
    <source>
        <dbReference type="Proteomes" id="UP000031575"/>
    </source>
</evidence>
<feature type="region of interest" description="Disordered" evidence="8">
    <location>
        <begin position="1"/>
        <end position="58"/>
    </location>
</feature>
<dbReference type="InterPro" id="IPR027417">
    <property type="entry name" value="P-loop_NTPase"/>
</dbReference>
<dbReference type="GO" id="GO:0003924">
    <property type="term" value="F:GTPase activity"/>
    <property type="evidence" value="ECO:0007669"/>
    <property type="project" value="EnsemblFungi"/>
</dbReference>
<dbReference type="PROSITE" id="PS51721">
    <property type="entry name" value="G_CP"/>
    <property type="match status" value="1"/>
</dbReference>
<feature type="compositionally biased region" description="Basic residues" evidence="8">
    <location>
        <begin position="7"/>
        <end position="24"/>
    </location>
</feature>